<accession>A0A2Z6EVD2</accession>
<dbReference type="RefSeq" id="WP_045362072.1">
    <property type="nucleotide sequence ID" value="NZ_AP018150.1"/>
</dbReference>
<dbReference type="Gene3D" id="3.40.710.10">
    <property type="entry name" value="DD-peptidase/beta-lactamase superfamily"/>
    <property type="match status" value="1"/>
</dbReference>
<evidence type="ECO:0000256" key="2">
    <source>
        <dbReference type="ARBA" id="ARBA00022729"/>
    </source>
</evidence>
<evidence type="ECO:0000256" key="3">
    <source>
        <dbReference type="ARBA" id="ARBA00022801"/>
    </source>
</evidence>
<gene>
    <name evidence="8" type="ORF">MCB1EB_1207</name>
</gene>
<name>A0A2Z6EVD2_9BURK</name>
<dbReference type="AlphaFoldDB" id="A0A2Z6EVD2"/>
<protein>
    <submittedName>
        <fullName evidence="8">D-alanyl-D-alanine carboxypeptidase</fullName>
    </submittedName>
</protein>
<dbReference type="InterPro" id="IPR018044">
    <property type="entry name" value="Peptidase_S11"/>
</dbReference>
<reference evidence="8 9" key="1">
    <citation type="journal article" date="2018" name="Microbes Environ.">
        <title>Comparative Genomic Insights into Endofungal Lifestyles of Two Bacterial Endosymbionts, Mycoavidus cysteinexigens and Burkholderia rhizoxinica.</title>
        <authorList>
            <person name="Sharmin D."/>
            <person name="Guo Y."/>
            <person name="Nishizawa T."/>
            <person name="Ohshima S."/>
            <person name="Sato Y."/>
            <person name="Takashima Y."/>
            <person name="Narisawa K."/>
            <person name="Ohta H."/>
        </authorList>
    </citation>
    <scope>NUCLEOTIDE SEQUENCE [LARGE SCALE GENOMIC DNA]</scope>
    <source>
        <strain evidence="8 9">B1-EB</strain>
    </source>
</reference>
<evidence type="ECO:0000313" key="8">
    <source>
        <dbReference type="EMBL" id="BBE09368.1"/>
    </source>
</evidence>
<dbReference type="SUPFAM" id="SSF56601">
    <property type="entry name" value="beta-lactamase/transpeptidase-like"/>
    <property type="match status" value="1"/>
</dbReference>
<keyword evidence="5" id="KW-0573">Peptidoglycan synthesis</keyword>
<evidence type="ECO:0000256" key="4">
    <source>
        <dbReference type="ARBA" id="ARBA00022960"/>
    </source>
</evidence>
<dbReference type="PANTHER" id="PTHR21581">
    <property type="entry name" value="D-ALANYL-D-ALANINE CARBOXYPEPTIDASE"/>
    <property type="match status" value="1"/>
</dbReference>
<dbReference type="NCBIfam" id="NF008668">
    <property type="entry name" value="PRK11669.1"/>
    <property type="match status" value="1"/>
</dbReference>
<dbReference type="InterPro" id="IPR001967">
    <property type="entry name" value="Peptidase_S11_N"/>
</dbReference>
<evidence type="ECO:0000256" key="5">
    <source>
        <dbReference type="ARBA" id="ARBA00022984"/>
    </source>
</evidence>
<dbReference type="EMBL" id="AP018150">
    <property type="protein sequence ID" value="BBE09368.1"/>
    <property type="molecule type" value="Genomic_DNA"/>
</dbReference>
<dbReference type="Pfam" id="PF00768">
    <property type="entry name" value="Peptidase_S11"/>
    <property type="match status" value="1"/>
</dbReference>
<keyword evidence="8" id="KW-0121">Carboxypeptidase</keyword>
<dbReference type="GO" id="GO:0071555">
    <property type="term" value="P:cell wall organization"/>
    <property type="evidence" value="ECO:0007669"/>
    <property type="project" value="UniProtKB-KW"/>
</dbReference>
<keyword evidence="2" id="KW-0732">Signal</keyword>
<dbReference type="InterPro" id="IPR012338">
    <property type="entry name" value="Beta-lactam/transpept-like"/>
</dbReference>
<keyword evidence="9" id="KW-1185">Reference proteome</keyword>
<keyword evidence="6" id="KW-0961">Cell wall biogenesis/degradation</keyword>
<comment type="similarity">
    <text evidence="1 7">Belongs to the peptidase S11 family.</text>
</comment>
<dbReference type="PANTHER" id="PTHR21581:SF26">
    <property type="entry name" value="D-ALANYL-D-ALANINE ENDOPEPTIDASE"/>
    <property type="match status" value="1"/>
</dbReference>
<dbReference type="PRINTS" id="PR00725">
    <property type="entry name" value="DADACBPTASE1"/>
</dbReference>
<dbReference type="GO" id="GO:0009002">
    <property type="term" value="F:serine-type D-Ala-D-Ala carboxypeptidase activity"/>
    <property type="evidence" value="ECO:0007669"/>
    <property type="project" value="InterPro"/>
</dbReference>
<sequence>MRNNFIRSALPPVAYLSVLMALTLIPRLALGVPAAPDSPYAQRKSSAAPSRLVATINVKSQTAAYRSPVYAQRAQVRRTKNVRRVAFKPSAPSLGRSFGLHQTPDALALRSSVAYVIDQNTNEALFEKNAQAVLPIASISKLMTAMVTLDANLPLTDILEVSVADRDLEKGTGSRLSVGSRLSRSDMLHIALMSSENRAAAALSRYYPGGRLGFITAMNQKAQSLGMRDTRFLDPTGLSSHNVSSARDLAKMVKAAYQYPLIREFSTDANHNVFTSRKALQYRSTNALVRNPSWEIGLQKTGFIREAGECLVMQATIQNRPLIIVLLDSTGKYSRLGDAKRIRSWVGNGGVQHISRADAAADS</sequence>
<dbReference type="GO" id="GO:0006508">
    <property type="term" value="P:proteolysis"/>
    <property type="evidence" value="ECO:0007669"/>
    <property type="project" value="InterPro"/>
</dbReference>
<dbReference type="KEGG" id="mcys:MCB1EB_1207"/>
<evidence type="ECO:0000256" key="1">
    <source>
        <dbReference type="ARBA" id="ARBA00007164"/>
    </source>
</evidence>
<keyword evidence="4" id="KW-0133">Cell shape</keyword>
<organism evidence="8 9">
    <name type="scientific">Mycoavidus cysteinexigens</name>
    <dbReference type="NCBI Taxonomy" id="1553431"/>
    <lineage>
        <taxon>Bacteria</taxon>
        <taxon>Pseudomonadati</taxon>
        <taxon>Pseudomonadota</taxon>
        <taxon>Betaproteobacteria</taxon>
        <taxon>Burkholderiales</taxon>
        <taxon>Burkholderiaceae</taxon>
        <taxon>Mycoavidus</taxon>
    </lineage>
</organism>
<evidence type="ECO:0000256" key="6">
    <source>
        <dbReference type="ARBA" id="ARBA00023316"/>
    </source>
</evidence>
<evidence type="ECO:0000256" key="7">
    <source>
        <dbReference type="RuleBase" id="RU004016"/>
    </source>
</evidence>
<dbReference type="Proteomes" id="UP000282597">
    <property type="component" value="Chromosome"/>
</dbReference>
<keyword evidence="8" id="KW-0645">Protease</keyword>
<dbReference type="GO" id="GO:0008360">
    <property type="term" value="P:regulation of cell shape"/>
    <property type="evidence" value="ECO:0007669"/>
    <property type="project" value="UniProtKB-KW"/>
</dbReference>
<proteinExistence type="inferred from homology"/>
<evidence type="ECO:0000313" key="9">
    <source>
        <dbReference type="Proteomes" id="UP000282597"/>
    </source>
</evidence>
<keyword evidence="3" id="KW-0378">Hydrolase</keyword>
<dbReference type="GO" id="GO:0009252">
    <property type="term" value="P:peptidoglycan biosynthetic process"/>
    <property type="evidence" value="ECO:0007669"/>
    <property type="project" value="UniProtKB-KW"/>
</dbReference>